<keyword evidence="1" id="KW-1133">Transmembrane helix</keyword>
<proteinExistence type="predicted"/>
<dbReference type="RefSeq" id="WP_203888698.1">
    <property type="nucleotide sequence ID" value="NZ_BOOH01000003.1"/>
</dbReference>
<accession>A0A8J3RKH9</accession>
<comment type="caution">
    <text evidence="2">The sequence shown here is derived from an EMBL/GenBank/DDBJ whole genome shotgun (WGS) entry which is preliminary data.</text>
</comment>
<protein>
    <submittedName>
        <fullName evidence="2">Uncharacterized protein</fullName>
    </submittedName>
</protein>
<gene>
    <name evidence="2" type="ORF">Plo01_03770</name>
</gene>
<keyword evidence="1" id="KW-0472">Membrane</keyword>
<dbReference type="EMBL" id="BOOH01000003">
    <property type="protein sequence ID" value="GIH73948.1"/>
    <property type="molecule type" value="Genomic_DNA"/>
</dbReference>
<keyword evidence="1" id="KW-0812">Transmembrane</keyword>
<keyword evidence="3" id="KW-1185">Reference proteome</keyword>
<sequence length="128" mass="13603">MFDGALFAWGVAAAANLIAAGVNDARQSDVWPHWLELIYLLSFLLAIPALVVAVWAKATLKRMGAVVEDERTVITNRHASAVALGGALAAQAPYFFDVTTVSSAQAKFTVAAALVSYGAARLWLNREA</sequence>
<reference evidence="2 3" key="1">
    <citation type="submission" date="2021-01" db="EMBL/GenBank/DDBJ databases">
        <title>Whole genome shotgun sequence of Planobispora longispora NBRC 13918.</title>
        <authorList>
            <person name="Komaki H."/>
            <person name="Tamura T."/>
        </authorList>
    </citation>
    <scope>NUCLEOTIDE SEQUENCE [LARGE SCALE GENOMIC DNA]</scope>
    <source>
        <strain evidence="2 3">NBRC 13918</strain>
    </source>
</reference>
<feature type="transmembrane region" description="Helical" evidence="1">
    <location>
        <begin position="36"/>
        <end position="58"/>
    </location>
</feature>
<dbReference type="Proteomes" id="UP000616724">
    <property type="component" value="Unassembled WGS sequence"/>
</dbReference>
<dbReference type="AlphaFoldDB" id="A0A8J3RKH9"/>
<evidence type="ECO:0000313" key="3">
    <source>
        <dbReference type="Proteomes" id="UP000616724"/>
    </source>
</evidence>
<organism evidence="2 3">
    <name type="scientific">Planobispora longispora</name>
    <dbReference type="NCBI Taxonomy" id="28887"/>
    <lineage>
        <taxon>Bacteria</taxon>
        <taxon>Bacillati</taxon>
        <taxon>Actinomycetota</taxon>
        <taxon>Actinomycetes</taxon>
        <taxon>Streptosporangiales</taxon>
        <taxon>Streptosporangiaceae</taxon>
        <taxon>Planobispora</taxon>
    </lineage>
</organism>
<evidence type="ECO:0000313" key="2">
    <source>
        <dbReference type="EMBL" id="GIH73948.1"/>
    </source>
</evidence>
<name>A0A8J3RKH9_9ACTN</name>
<evidence type="ECO:0000256" key="1">
    <source>
        <dbReference type="SAM" id="Phobius"/>
    </source>
</evidence>